<protein>
    <submittedName>
        <fullName evidence="2">Uncharacterized protein</fullName>
    </submittedName>
</protein>
<feature type="compositionally biased region" description="Low complexity" evidence="1">
    <location>
        <begin position="10"/>
        <end position="23"/>
    </location>
</feature>
<evidence type="ECO:0000256" key="1">
    <source>
        <dbReference type="SAM" id="MobiDB-lite"/>
    </source>
</evidence>
<gene>
    <name evidence="2" type="ORF">TPAC0785_LOCUS344</name>
</gene>
<proteinExistence type="predicted"/>
<accession>A0A7S2QW62</accession>
<dbReference type="AlphaFoldDB" id="A0A7S2QW62"/>
<name>A0A7S2QW62_9STRA</name>
<evidence type="ECO:0000313" key="2">
    <source>
        <dbReference type="EMBL" id="CAD9652800.1"/>
    </source>
</evidence>
<sequence length="121" mass="13952">MLEEGKHTHPSITSPRPSSTSVRRPLSSVTLLGSGASLGFTTDAHYVFRLPYILLPPPRFHSVETLHNSVRHSWYLRHNPYFTLICPTVVPRVVDYVILLHKFLRLTLILWLHVPLYIFIV</sequence>
<dbReference type="EMBL" id="HBHE01000572">
    <property type="protein sequence ID" value="CAD9652800.1"/>
    <property type="molecule type" value="Transcribed_RNA"/>
</dbReference>
<organism evidence="2">
    <name type="scientific">Triparma pacifica</name>
    <dbReference type="NCBI Taxonomy" id="91992"/>
    <lineage>
        <taxon>Eukaryota</taxon>
        <taxon>Sar</taxon>
        <taxon>Stramenopiles</taxon>
        <taxon>Ochrophyta</taxon>
        <taxon>Bolidophyceae</taxon>
        <taxon>Parmales</taxon>
        <taxon>Triparmaceae</taxon>
        <taxon>Triparma</taxon>
    </lineage>
</organism>
<reference evidence="2" key="1">
    <citation type="submission" date="2021-01" db="EMBL/GenBank/DDBJ databases">
        <authorList>
            <person name="Corre E."/>
            <person name="Pelletier E."/>
            <person name="Niang G."/>
            <person name="Scheremetjew M."/>
            <person name="Finn R."/>
            <person name="Kale V."/>
            <person name="Holt S."/>
            <person name="Cochrane G."/>
            <person name="Meng A."/>
            <person name="Brown T."/>
            <person name="Cohen L."/>
        </authorList>
    </citation>
    <scope>NUCLEOTIDE SEQUENCE</scope>
    <source>
        <strain evidence="2">CCMP 1866</strain>
    </source>
</reference>
<feature type="region of interest" description="Disordered" evidence="1">
    <location>
        <begin position="1"/>
        <end position="23"/>
    </location>
</feature>